<evidence type="ECO:0000313" key="11">
    <source>
        <dbReference type="EMBL" id="RUT34760.1"/>
    </source>
</evidence>
<evidence type="ECO:0000256" key="5">
    <source>
        <dbReference type="ARBA" id="ARBA00022692"/>
    </source>
</evidence>
<dbReference type="RefSeq" id="WP_127186879.1">
    <property type="nucleotide sequence ID" value="NZ_RZNJ01000001.1"/>
</dbReference>
<gene>
    <name evidence="11" type="ORF">EMQ25_02005</name>
</gene>
<evidence type="ECO:0000256" key="6">
    <source>
        <dbReference type="ARBA" id="ARBA00022989"/>
    </source>
</evidence>
<keyword evidence="6 9" id="KW-1133">Transmembrane helix</keyword>
<proteinExistence type="inferred from homology"/>
<evidence type="ECO:0000256" key="8">
    <source>
        <dbReference type="ARBA" id="ARBA00038436"/>
    </source>
</evidence>
<dbReference type="EMBL" id="RZNJ01000001">
    <property type="protein sequence ID" value="RUT34760.1"/>
    <property type="molecule type" value="Genomic_DNA"/>
</dbReference>
<dbReference type="InterPro" id="IPR007387">
    <property type="entry name" value="TRAP_DctQ"/>
</dbReference>
<evidence type="ECO:0000259" key="10">
    <source>
        <dbReference type="Pfam" id="PF04290"/>
    </source>
</evidence>
<dbReference type="GO" id="GO:0022857">
    <property type="term" value="F:transmembrane transporter activity"/>
    <property type="evidence" value="ECO:0007669"/>
    <property type="project" value="UniProtKB-UniRule"/>
</dbReference>
<protein>
    <recommendedName>
        <fullName evidence="9">TRAP transporter small permease protein</fullName>
    </recommendedName>
</protein>
<dbReference type="InterPro" id="IPR055348">
    <property type="entry name" value="DctQ"/>
</dbReference>
<keyword evidence="3" id="KW-1003">Cell membrane</keyword>
<keyword evidence="4 9" id="KW-0997">Cell inner membrane</keyword>
<evidence type="ECO:0000256" key="3">
    <source>
        <dbReference type="ARBA" id="ARBA00022475"/>
    </source>
</evidence>
<dbReference type="Pfam" id="PF04290">
    <property type="entry name" value="DctQ"/>
    <property type="match status" value="1"/>
</dbReference>
<comment type="similarity">
    <text evidence="8 9">Belongs to the TRAP transporter small permease family.</text>
</comment>
<dbReference type="PANTHER" id="PTHR35011:SF2">
    <property type="entry name" value="2,3-DIKETO-L-GULONATE TRAP TRANSPORTER SMALL PERMEASE PROTEIN YIAM"/>
    <property type="match status" value="1"/>
</dbReference>
<keyword evidence="12" id="KW-1185">Reference proteome</keyword>
<keyword evidence="5 9" id="KW-0812">Transmembrane</keyword>
<organism evidence="11 12">
    <name type="scientific">Arsenicitalea aurantiaca</name>
    <dbReference type="NCBI Taxonomy" id="1783274"/>
    <lineage>
        <taxon>Bacteria</taxon>
        <taxon>Pseudomonadati</taxon>
        <taxon>Pseudomonadota</taxon>
        <taxon>Alphaproteobacteria</taxon>
        <taxon>Hyphomicrobiales</taxon>
        <taxon>Devosiaceae</taxon>
        <taxon>Arsenicitalea</taxon>
    </lineage>
</organism>
<feature type="transmembrane region" description="Helical" evidence="9">
    <location>
        <begin position="88"/>
        <end position="110"/>
    </location>
</feature>
<dbReference type="Proteomes" id="UP000281547">
    <property type="component" value="Unassembled WGS sequence"/>
</dbReference>
<dbReference type="PANTHER" id="PTHR35011">
    <property type="entry name" value="2,3-DIKETO-L-GULONATE TRAP TRANSPORTER SMALL PERMEASE PROTEIN YIAM"/>
    <property type="match status" value="1"/>
</dbReference>
<feature type="transmembrane region" description="Helical" evidence="9">
    <location>
        <begin position="130"/>
        <end position="154"/>
    </location>
</feature>
<evidence type="ECO:0000256" key="2">
    <source>
        <dbReference type="ARBA" id="ARBA00022448"/>
    </source>
</evidence>
<evidence type="ECO:0000256" key="1">
    <source>
        <dbReference type="ARBA" id="ARBA00004429"/>
    </source>
</evidence>
<reference evidence="11 12" key="1">
    <citation type="journal article" date="2016" name="Int. J. Syst. Evol. Microbiol.">
        <title>Arsenicitalea aurantiaca gen. nov., sp. nov., a new member of the family Hyphomicrobiaceae, isolated from high-arsenic sediment.</title>
        <authorList>
            <person name="Mu Y."/>
            <person name="Zhou L."/>
            <person name="Zeng X.C."/>
            <person name="Liu L."/>
            <person name="Pan Y."/>
            <person name="Chen X."/>
            <person name="Wang J."/>
            <person name="Li S."/>
            <person name="Li W.J."/>
            <person name="Wang Y."/>
        </authorList>
    </citation>
    <scope>NUCLEOTIDE SEQUENCE [LARGE SCALE GENOMIC DNA]</scope>
    <source>
        <strain evidence="11 12">42-50</strain>
    </source>
</reference>
<keyword evidence="2 9" id="KW-0813">Transport</keyword>
<evidence type="ECO:0000313" key="12">
    <source>
        <dbReference type="Proteomes" id="UP000281547"/>
    </source>
</evidence>
<dbReference type="OrthoDB" id="7843639at2"/>
<name>A0A433XKZ7_9HYPH</name>
<feature type="transmembrane region" description="Helical" evidence="9">
    <location>
        <begin position="16"/>
        <end position="38"/>
    </location>
</feature>
<comment type="subcellular location">
    <subcellularLocation>
        <location evidence="1 9">Cell inner membrane</location>
        <topology evidence="1 9">Multi-pass membrane protein</topology>
    </subcellularLocation>
</comment>
<sequence>MTHLRRIGDLLERAGIGLAGTLLAVALGSISAQIFFRYVLGNSLSFAEELARYALIWSAMVGGAVAYRQGAHVAMTMAVERFPGPIALIVGKAVHLFVAAFAGLLAYQGWAIAMRNFARQQLSPALQIEIGWIYLAIPVGGALLLLAAIEALFVSRTGEQVSAL</sequence>
<evidence type="ECO:0000256" key="7">
    <source>
        <dbReference type="ARBA" id="ARBA00023136"/>
    </source>
</evidence>
<feature type="domain" description="Tripartite ATP-independent periplasmic transporters DctQ component" evidence="10">
    <location>
        <begin position="28"/>
        <end position="153"/>
    </location>
</feature>
<comment type="subunit">
    <text evidence="9">The complex comprises the extracytoplasmic solute receptor protein and the two transmembrane proteins.</text>
</comment>
<feature type="transmembrane region" description="Helical" evidence="9">
    <location>
        <begin position="50"/>
        <end position="67"/>
    </location>
</feature>
<keyword evidence="7 9" id="KW-0472">Membrane</keyword>
<dbReference type="GO" id="GO:0015740">
    <property type="term" value="P:C4-dicarboxylate transport"/>
    <property type="evidence" value="ECO:0007669"/>
    <property type="project" value="TreeGrafter"/>
</dbReference>
<dbReference type="GO" id="GO:0005886">
    <property type="term" value="C:plasma membrane"/>
    <property type="evidence" value="ECO:0007669"/>
    <property type="project" value="UniProtKB-SubCell"/>
</dbReference>
<accession>A0A433XKZ7</accession>
<evidence type="ECO:0000256" key="9">
    <source>
        <dbReference type="RuleBase" id="RU369079"/>
    </source>
</evidence>
<evidence type="ECO:0000256" key="4">
    <source>
        <dbReference type="ARBA" id="ARBA00022519"/>
    </source>
</evidence>
<dbReference type="AlphaFoldDB" id="A0A433XKZ7"/>
<comment type="caution">
    <text evidence="11">The sequence shown here is derived from an EMBL/GenBank/DDBJ whole genome shotgun (WGS) entry which is preliminary data.</text>
</comment>
<comment type="function">
    <text evidence="9">Part of the tripartite ATP-independent periplasmic (TRAP) transport system.</text>
</comment>